<evidence type="ECO:0008006" key="6">
    <source>
        <dbReference type="Google" id="ProtNLM"/>
    </source>
</evidence>
<dbReference type="InterPro" id="IPR040256">
    <property type="entry name" value="At4g02000-like"/>
</dbReference>
<evidence type="ECO:0000313" key="5">
    <source>
        <dbReference type="Proteomes" id="UP000029120"/>
    </source>
</evidence>
<evidence type="ECO:0000313" key="4">
    <source>
        <dbReference type="EMBL" id="KFK31119.1"/>
    </source>
</evidence>
<dbReference type="InterPro" id="IPR025836">
    <property type="entry name" value="Zn_knuckle_CX2CX4HX4C"/>
</dbReference>
<dbReference type="Proteomes" id="UP000029120">
    <property type="component" value="Chromosome 6"/>
</dbReference>
<proteinExistence type="predicted"/>
<feature type="region of interest" description="Disordered" evidence="1">
    <location>
        <begin position="356"/>
        <end position="381"/>
    </location>
</feature>
<dbReference type="PANTHER" id="PTHR31286">
    <property type="entry name" value="GLYCINE-RICH CELL WALL STRUCTURAL PROTEIN 1.8-LIKE"/>
    <property type="match status" value="1"/>
</dbReference>
<name>A0A087GML7_ARAAL</name>
<evidence type="ECO:0000259" key="2">
    <source>
        <dbReference type="Pfam" id="PF14111"/>
    </source>
</evidence>
<feature type="domain" description="Zinc knuckle CX2CX4HX4C" evidence="3">
    <location>
        <begin position="173"/>
        <end position="219"/>
    </location>
</feature>
<dbReference type="Pfam" id="PF14392">
    <property type="entry name" value="zf-CCHC_4"/>
    <property type="match status" value="1"/>
</dbReference>
<dbReference type="Pfam" id="PF14111">
    <property type="entry name" value="DUF4283"/>
    <property type="match status" value="1"/>
</dbReference>
<feature type="compositionally biased region" description="Basic and acidic residues" evidence="1">
    <location>
        <begin position="241"/>
        <end position="254"/>
    </location>
</feature>
<dbReference type="OrthoDB" id="990360at2759"/>
<accession>A0A087GML7</accession>
<keyword evidence="5" id="KW-1185">Reference proteome</keyword>
<feature type="region of interest" description="Disordered" evidence="1">
    <location>
        <begin position="443"/>
        <end position="462"/>
    </location>
</feature>
<dbReference type="OMA" id="GTENMMQ"/>
<protein>
    <recommendedName>
        <fullName evidence="6">DUF4283 domain-containing protein</fullName>
    </recommendedName>
</protein>
<sequence>MAENLNRAIQDLNLGIDDEPISLPVAVCTAAARTNQFSLIGRALMPRRQNLRAIVSSLPRNWGLTGLISGRMIEKRKFQFVFPSEELMQSIINRGPWAFNDRMLVLQRWGPEMDDLTLNYIPFWIQIRGIPLQFLDAEVIRTIGESFGEVKLVDFNPDVAAAVEFVRVQVDWNVDRPLKFQKNFQFIAGVNTLLKFRYERLKGFCAMCGMLTHDNGECLQNEEEHAQNNNDPNGEANDGMNQHHDSPPADHVALHDQQPPEEYQEGADGMNLEDHNVDEARNPEDGNEEGRRTAQIDPKGTMVERNRRDFLQALVEDIVVQSADAGDVSAANGLYTTGNGMTSLLEYGSFLELEMSDQSTPSVKRTHSQAHDDEHRRNSGTVRSLAALLETDTTSLDAGPVQKKQRVKKGHVNKYAVISTSTQPEQDALLKLRVDYNNAYASPPDWRSHFGGAVGPNPPLSP</sequence>
<dbReference type="InterPro" id="IPR025558">
    <property type="entry name" value="DUF4283"/>
</dbReference>
<gene>
    <name evidence="4" type="ordered locus">AALP_Aa6g070400</name>
</gene>
<dbReference type="Gramene" id="KFK31119">
    <property type="protein sequence ID" value="KFK31119"/>
    <property type="gene ID" value="AALP_AA6G070400"/>
</dbReference>
<feature type="domain" description="DUF4283" evidence="2">
    <location>
        <begin position="34"/>
        <end position="113"/>
    </location>
</feature>
<organism evidence="4 5">
    <name type="scientific">Arabis alpina</name>
    <name type="common">Alpine rock-cress</name>
    <dbReference type="NCBI Taxonomy" id="50452"/>
    <lineage>
        <taxon>Eukaryota</taxon>
        <taxon>Viridiplantae</taxon>
        <taxon>Streptophyta</taxon>
        <taxon>Embryophyta</taxon>
        <taxon>Tracheophyta</taxon>
        <taxon>Spermatophyta</taxon>
        <taxon>Magnoliopsida</taxon>
        <taxon>eudicotyledons</taxon>
        <taxon>Gunneridae</taxon>
        <taxon>Pentapetalae</taxon>
        <taxon>rosids</taxon>
        <taxon>malvids</taxon>
        <taxon>Brassicales</taxon>
        <taxon>Brassicaceae</taxon>
        <taxon>Arabideae</taxon>
        <taxon>Arabis</taxon>
    </lineage>
</organism>
<evidence type="ECO:0000256" key="1">
    <source>
        <dbReference type="SAM" id="MobiDB-lite"/>
    </source>
</evidence>
<reference evidence="5" key="1">
    <citation type="journal article" date="2015" name="Nat. Plants">
        <title>Genome expansion of Arabis alpina linked with retrotransposition and reduced symmetric DNA methylation.</title>
        <authorList>
            <person name="Willing E.M."/>
            <person name="Rawat V."/>
            <person name="Mandakova T."/>
            <person name="Maumus F."/>
            <person name="James G.V."/>
            <person name="Nordstroem K.J."/>
            <person name="Becker C."/>
            <person name="Warthmann N."/>
            <person name="Chica C."/>
            <person name="Szarzynska B."/>
            <person name="Zytnicki M."/>
            <person name="Albani M.C."/>
            <person name="Kiefer C."/>
            <person name="Bergonzi S."/>
            <person name="Castaings L."/>
            <person name="Mateos J.L."/>
            <person name="Berns M.C."/>
            <person name="Bujdoso N."/>
            <person name="Piofczyk T."/>
            <person name="de Lorenzo L."/>
            <person name="Barrero-Sicilia C."/>
            <person name="Mateos I."/>
            <person name="Piednoel M."/>
            <person name="Hagmann J."/>
            <person name="Chen-Min-Tao R."/>
            <person name="Iglesias-Fernandez R."/>
            <person name="Schuster S.C."/>
            <person name="Alonso-Blanco C."/>
            <person name="Roudier F."/>
            <person name="Carbonero P."/>
            <person name="Paz-Ares J."/>
            <person name="Davis S.J."/>
            <person name="Pecinka A."/>
            <person name="Quesneville H."/>
            <person name="Colot V."/>
            <person name="Lysak M.A."/>
            <person name="Weigel D."/>
            <person name="Coupland G."/>
            <person name="Schneeberger K."/>
        </authorList>
    </citation>
    <scope>NUCLEOTIDE SEQUENCE [LARGE SCALE GENOMIC DNA]</scope>
    <source>
        <strain evidence="5">cv. Pajares</strain>
    </source>
</reference>
<feature type="region of interest" description="Disordered" evidence="1">
    <location>
        <begin position="223"/>
        <end position="298"/>
    </location>
</feature>
<evidence type="ECO:0000259" key="3">
    <source>
        <dbReference type="Pfam" id="PF14392"/>
    </source>
</evidence>
<dbReference type="PANTHER" id="PTHR31286:SF162">
    <property type="entry name" value="DUF4283 DOMAIN-CONTAINING PROTEIN-RELATED"/>
    <property type="match status" value="1"/>
</dbReference>
<dbReference type="AlphaFoldDB" id="A0A087GML7"/>
<feature type="compositionally biased region" description="Basic and acidic residues" evidence="1">
    <location>
        <begin position="272"/>
        <end position="294"/>
    </location>
</feature>
<dbReference type="EMBL" id="CM002874">
    <property type="protein sequence ID" value="KFK31119.1"/>
    <property type="molecule type" value="Genomic_DNA"/>
</dbReference>
<dbReference type="eggNOG" id="KOG1075">
    <property type="taxonomic scope" value="Eukaryota"/>
</dbReference>